<dbReference type="InterPro" id="IPR006366">
    <property type="entry name" value="CobA/CysG_C"/>
</dbReference>
<dbReference type="InterPro" id="IPR014776">
    <property type="entry name" value="4pyrrole_Mease_sub2"/>
</dbReference>
<dbReference type="eggNOG" id="COG1587">
    <property type="taxonomic scope" value="Bacteria"/>
</dbReference>
<evidence type="ECO:0000259" key="6">
    <source>
        <dbReference type="Pfam" id="PF00590"/>
    </source>
</evidence>
<dbReference type="HOGENOM" id="CLU_011276_6_10_0"/>
<dbReference type="Pfam" id="PF02602">
    <property type="entry name" value="HEM4"/>
    <property type="match status" value="1"/>
</dbReference>
<dbReference type="InterPro" id="IPR050161">
    <property type="entry name" value="Siro_Cobalamin_biosynth"/>
</dbReference>
<gene>
    <name evidence="8" type="ORF">Apau_0148</name>
</gene>
<dbReference type="Gene3D" id="3.40.50.10090">
    <property type="match status" value="2"/>
</dbReference>
<dbReference type="eggNOG" id="COG0007">
    <property type="taxonomic scope" value="Bacteria"/>
</dbReference>
<dbReference type="InterPro" id="IPR000878">
    <property type="entry name" value="4pyrrol_Mease"/>
</dbReference>
<evidence type="ECO:0000259" key="7">
    <source>
        <dbReference type="Pfam" id="PF02602"/>
    </source>
</evidence>
<keyword evidence="8" id="KW-0456">Lyase</keyword>
<evidence type="ECO:0000256" key="3">
    <source>
        <dbReference type="ARBA" id="ARBA00022679"/>
    </source>
</evidence>
<dbReference type="GO" id="GO:0032259">
    <property type="term" value="P:methylation"/>
    <property type="evidence" value="ECO:0007669"/>
    <property type="project" value="UniProtKB-KW"/>
</dbReference>
<dbReference type="GO" id="GO:0019354">
    <property type="term" value="P:siroheme biosynthetic process"/>
    <property type="evidence" value="ECO:0007669"/>
    <property type="project" value="InterPro"/>
</dbReference>
<dbReference type="Gene3D" id="3.30.950.10">
    <property type="entry name" value="Methyltransferase, Cobalt-precorrin-4 Transmethylase, Domain 2"/>
    <property type="match status" value="1"/>
</dbReference>
<accession>E3CWT0</accession>
<keyword evidence="2 8" id="KW-0489">Methyltransferase</keyword>
<keyword evidence="9" id="KW-1185">Reference proteome</keyword>
<feature type="domain" description="Tetrapyrrole biosynthesis uroporphyrinogen III synthase" evidence="7">
    <location>
        <begin position="261"/>
        <end position="479"/>
    </location>
</feature>
<organism evidence="8 9">
    <name type="scientific">Aminomonas paucivorans DSM 12260</name>
    <dbReference type="NCBI Taxonomy" id="584708"/>
    <lineage>
        <taxon>Bacteria</taxon>
        <taxon>Thermotogati</taxon>
        <taxon>Synergistota</taxon>
        <taxon>Synergistia</taxon>
        <taxon>Synergistales</taxon>
        <taxon>Synergistaceae</taxon>
        <taxon>Aminomonas</taxon>
    </lineage>
</organism>
<reference evidence="8 9" key="1">
    <citation type="journal article" date="2010" name="Stand. Genomic Sci.">
        <title>Non-contiguous finished genome sequence of Aminomonas paucivorans type strain (GLU-3).</title>
        <authorList>
            <person name="Pitluck S."/>
            <person name="Yasawong M."/>
            <person name="Held B."/>
            <person name="Lapidus A."/>
            <person name="Nolan M."/>
            <person name="Copeland A."/>
            <person name="Lucas S."/>
            <person name="Del Rio T.G."/>
            <person name="Tice H."/>
            <person name="Cheng J.F."/>
            <person name="Chertkov O."/>
            <person name="Goodwin L."/>
            <person name="Tapia R."/>
            <person name="Han C."/>
            <person name="Liolios K."/>
            <person name="Ivanova N."/>
            <person name="Mavromatis K."/>
            <person name="Ovchinnikova G."/>
            <person name="Pati A."/>
            <person name="Chen A."/>
            <person name="Palaniappan K."/>
            <person name="Land M."/>
            <person name="Hauser L."/>
            <person name="Chang Y.J."/>
            <person name="Jeffries C.D."/>
            <person name="Pukall R."/>
            <person name="Spring S."/>
            <person name="Rohde M."/>
            <person name="Sikorski J."/>
            <person name="Goker M."/>
            <person name="Woyke T."/>
            <person name="Bristow J."/>
            <person name="Eisen J.A."/>
            <person name="Markowitz V."/>
            <person name="Hugenholtz P."/>
            <person name="Kyrpides N.C."/>
            <person name="Klenk H.P."/>
        </authorList>
    </citation>
    <scope>NUCLEOTIDE SEQUENCE [LARGE SCALE GENOMIC DNA]</scope>
    <source>
        <strain evidence="8 9">DSM 12260</strain>
    </source>
</reference>
<dbReference type="GO" id="GO:0004852">
    <property type="term" value="F:uroporphyrinogen-III synthase activity"/>
    <property type="evidence" value="ECO:0007669"/>
    <property type="project" value="InterPro"/>
</dbReference>
<name>E3CWT0_9BACT</name>
<dbReference type="PANTHER" id="PTHR45790">
    <property type="entry name" value="SIROHEME SYNTHASE-RELATED"/>
    <property type="match status" value="1"/>
</dbReference>
<dbReference type="Pfam" id="PF00590">
    <property type="entry name" value="TP_methylase"/>
    <property type="match status" value="1"/>
</dbReference>
<proteinExistence type="predicted"/>
<dbReference type="FunFam" id="3.40.1010.10:FF:000001">
    <property type="entry name" value="Siroheme synthase"/>
    <property type="match status" value="1"/>
</dbReference>
<dbReference type="CDD" id="cd11642">
    <property type="entry name" value="SUMT"/>
    <property type="match status" value="1"/>
</dbReference>
<evidence type="ECO:0000256" key="1">
    <source>
        <dbReference type="ARBA" id="ARBA00012162"/>
    </source>
</evidence>
<feature type="domain" description="Tetrapyrrole methylase" evidence="6">
    <location>
        <begin position="2"/>
        <end position="212"/>
    </location>
</feature>
<keyword evidence="5" id="KW-0627">Porphyrin biosynthesis</keyword>
<dbReference type="SUPFAM" id="SSF69618">
    <property type="entry name" value="HemD-like"/>
    <property type="match status" value="1"/>
</dbReference>
<dbReference type="Proteomes" id="UP000005096">
    <property type="component" value="Chromosome"/>
</dbReference>
<dbReference type="NCBIfam" id="TIGR01469">
    <property type="entry name" value="cobA_cysG_Cterm"/>
    <property type="match status" value="1"/>
</dbReference>
<evidence type="ECO:0000256" key="2">
    <source>
        <dbReference type="ARBA" id="ARBA00022603"/>
    </source>
</evidence>
<evidence type="ECO:0000313" key="8">
    <source>
        <dbReference type="EMBL" id="EFQ22585.1"/>
    </source>
</evidence>
<evidence type="ECO:0000256" key="5">
    <source>
        <dbReference type="ARBA" id="ARBA00023244"/>
    </source>
</evidence>
<protein>
    <recommendedName>
        <fullName evidence="1">uroporphyrinogen-III C-methyltransferase</fullName>
        <ecNumber evidence="1">2.1.1.107</ecNumber>
    </recommendedName>
</protein>
<dbReference type="PANTHER" id="PTHR45790:SF3">
    <property type="entry name" value="S-ADENOSYL-L-METHIONINE-DEPENDENT UROPORPHYRINOGEN III METHYLTRANSFERASE, CHLOROPLASTIC"/>
    <property type="match status" value="1"/>
</dbReference>
<sequence length="504" mass="53753">MTVFLVGAGCGSPRWLTQEARELLERANHLVYDRLTHPDALLLAPRGCRFHPVGKREGDHLSPQEATNALLVRLGREGGTVVRLKGGDPFVFGRGGEEARACEAAGVPWRGVPGITAAFGGFLGEGISLTHRGLAASVTLATGHRGQGDEETYWEELACTSGSLVLYMGASAFGDIADRLVRLGRSPHTPAAAVTWGGWGRSRVLRGTLASLGERARRGDVPSPSVILLGEAARETLHPFRGPLRGLQVAVCRPMPEAARTARFLEGRGADAFSLPLLDLEPLEFREREEAVRALEEADWTVLTSPRGPGALRRLLRDLRRLRGRLAALGPGTAGACEALGLVPDLVADPPDSEGLASALGRTLRPGDRVVFLRNERASSLPVEAARKAGASVTCLSAYRMVPREIPWMDLIREHWDAAPPHAAAFGSAATAEAWKAALGDLPPGTVPVAWGRVCAAACEDLFRRPVRTLPSPDLEGLAATLEELAMERHHDASPDSGEEGGRA</sequence>
<dbReference type="InterPro" id="IPR014777">
    <property type="entry name" value="4pyrrole_Mease_sub1"/>
</dbReference>
<evidence type="ECO:0000313" key="9">
    <source>
        <dbReference type="Proteomes" id="UP000005096"/>
    </source>
</evidence>
<dbReference type="NCBIfam" id="NF004790">
    <property type="entry name" value="PRK06136.1"/>
    <property type="match status" value="1"/>
</dbReference>
<dbReference type="STRING" id="584708.Apau_0148"/>
<keyword evidence="3 8" id="KW-0808">Transferase</keyword>
<dbReference type="EMBL" id="CM001022">
    <property type="protein sequence ID" value="EFQ22585.1"/>
    <property type="molecule type" value="Genomic_DNA"/>
</dbReference>
<dbReference type="RefSeq" id="WP_006299729.1">
    <property type="nucleotide sequence ID" value="NZ_CM001022.1"/>
</dbReference>
<keyword evidence="4" id="KW-0949">S-adenosyl-L-methionine</keyword>
<dbReference type="Gene3D" id="3.40.1010.10">
    <property type="entry name" value="Cobalt-precorrin-4 Transmethylase, Domain 1"/>
    <property type="match status" value="1"/>
</dbReference>
<dbReference type="InterPro" id="IPR003754">
    <property type="entry name" value="4pyrrol_synth_uPrphyn_synth"/>
</dbReference>
<dbReference type="SUPFAM" id="SSF53790">
    <property type="entry name" value="Tetrapyrrole methylase"/>
    <property type="match status" value="1"/>
</dbReference>
<dbReference type="PaxDb" id="584708-Apau_0148"/>
<dbReference type="AlphaFoldDB" id="E3CWT0"/>
<dbReference type="OrthoDB" id="9815856at2"/>
<dbReference type="InterPro" id="IPR035996">
    <property type="entry name" value="4pyrrol_Methylase_sf"/>
</dbReference>
<dbReference type="GO" id="GO:0004851">
    <property type="term" value="F:uroporphyrin-III C-methyltransferase activity"/>
    <property type="evidence" value="ECO:0007669"/>
    <property type="project" value="UniProtKB-EC"/>
</dbReference>
<dbReference type="InterPro" id="IPR036108">
    <property type="entry name" value="4pyrrol_syn_uPrphyn_synt_sf"/>
</dbReference>
<dbReference type="CDD" id="cd06578">
    <property type="entry name" value="HemD"/>
    <property type="match status" value="1"/>
</dbReference>
<dbReference type="EC" id="2.1.1.107" evidence="1"/>
<evidence type="ECO:0000256" key="4">
    <source>
        <dbReference type="ARBA" id="ARBA00022691"/>
    </source>
</evidence>